<keyword evidence="8" id="KW-1185">Reference proteome</keyword>
<dbReference type="GO" id="GO:0046872">
    <property type="term" value="F:metal ion binding"/>
    <property type="evidence" value="ECO:0007669"/>
    <property type="project" value="UniProtKB-KW"/>
</dbReference>
<keyword evidence="3 4" id="KW-0342">GTP-binding</keyword>
<protein>
    <submittedName>
        <fullName evidence="7">p-loop containing nucleoside triphosphate hydrolase</fullName>
    </submittedName>
</protein>
<keyword evidence="7" id="KW-0378">Hydrolase</keyword>
<comment type="caution">
    <text evidence="7">The sequence shown here is derived from an EMBL/GenBank/DDBJ whole genome shotgun (WGS) entry which is preliminary data.</text>
</comment>
<proteinExistence type="inferred from homology"/>
<dbReference type="SUPFAM" id="SSF52540">
    <property type="entry name" value="P-loop containing nucleoside triphosphate hydrolases"/>
    <property type="match status" value="1"/>
</dbReference>
<keyword evidence="2 4" id="KW-0547">Nucleotide-binding</keyword>
<dbReference type="InterPro" id="IPR027417">
    <property type="entry name" value="P-loop_NTPase"/>
</dbReference>
<dbReference type="OMA" id="NKPWHIC"/>
<dbReference type="EMBL" id="LDAU01000122">
    <property type="protein sequence ID" value="KRX03995.1"/>
    <property type="molecule type" value="Genomic_DNA"/>
</dbReference>
<dbReference type="PROSITE" id="PS51417">
    <property type="entry name" value="ARF"/>
    <property type="match status" value="1"/>
</dbReference>
<feature type="binding site" evidence="4">
    <location>
        <position position="63"/>
    </location>
    <ligand>
        <name>GTP</name>
        <dbReference type="ChEBI" id="CHEBI:37565"/>
    </ligand>
</feature>
<dbReference type="Gene3D" id="3.40.50.300">
    <property type="entry name" value="P-loop containing nucleotide triphosphate hydrolases"/>
    <property type="match status" value="1"/>
</dbReference>
<feature type="binding site" evidence="5">
    <location>
        <position position="41"/>
    </location>
    <ligand>
        <name>Mg(2+)</name>
        <dbReference type="ChEBI" id="CHEBI:18420"/>
    </ligand>
</feature>
<feature type="binding site" evidence="5">
    <location>
        <position position="22"/>
    </location>
    <ligand>
        <name>Mg(2+)</name>
        <dbReference type="ChEBI" id="CHEBI:18420"/>
    </ligand>
</feature>
<keyword evidence="5" id="KW-0460">Magnesium</keyword>
<reference evidence="7 8" key="1">
    <citation type="journal article" date="2015" name="Sci. Rep.">
        <title>Genome of the facultative scuticociliatosis pathogen Pseudocohnilembus persalinus provides insight into its virulence through horizontal gene transfer.</title>
        <authorList>
            <person name="Xiong J."/>
            <person name="Wang G."/>
            <person name="Cheng J."/>
            <person name="Tian M."/>
            <person name="Pan X."/>
            <person name="Warren A."/>
            <person name="Jiang C."/>
            <person name="Yuan D."/>
            <person name="Miao W."/>
        </authorList>
    </citation>
    <scope>NUCLEOTIDE SEQUENCE [LARGE SCALE GENOMIC DNA]</scope>
    <source>
        <strain evidence="7">36N120E</strain>
    </source>
</reference>
<dbReference type="InterPro" id="IPR006689">
    <property type="entry name" value="Small_GTPase_ARF/SAR"/>
</dbReference>
<sequence length="175" mass="19579">MGIFSSKEAKLLIVGLDNSGKSTMIARLKPQKVDNGDIAPTVGYNQEQFKKNSINFTVFDMSGQSQYRDMWQKIGKSVEGIVFVIDSADKLRFAMVEHELKTLLEEPEIKNKPIPILFLANKMDINGAATPNDFVEMLHLGEISNRSWHINASNALTGSGIDEGIKWLTDKIHKK</sequence>
<dbReference type="OrthoDB" id="2011769at2759"/>
<evidence type="ECO:0000313" key="7">
    <source>
        <dbReference type="EMBL" id="KRX03995.1"/>
    </source>
</evidence>
<evidence type="ECO:0000313" key="8">
    <source>
        <dbReference type="Proteomes" id="UP000054937"/>
    </source>
</evidence>
<dbReference type="GO" id="GO:0003924">
    <property type="term" value="F:GTPase activity"/>
    <property type="evidence" value="ECO:0007669"/>
    <property type="project" value="InterPro"/>
</dbReference>
<name>A0A0V0QP26_PSEPJ</name>
<dbReference type="InterPro" id="IPR005225">
    <property type="entry name" value="Small_GTP-bd"/>
</dbReference>
<dbReference type="NCBIfam" id="TIGR00231">
    <property type="entry name" value="small_GTP"/>
    <property type="match status" value="1"/>
</dbReference>
<dbReference type="Pfam" id="PF00025">
    <property type="entry name" value="Arf"/>
    <property type="match status" value="1"/>
</dbReference>
<dbReference type="InParanoid" id="A0A0V0QP26"/>
<evidence type="ECO:0000256" key="1">
    <source>
        <dbReference type="ARBA" id="ARBA00010290"/>
    </source>
</evidence>
<dbReference type="FunFam" id="3.40.50.300:FF:001166">
    <property type="entry name" value="ADP-ribosylation factor D"/>
    <property type="match status" value="1"/>
</dbReference>
<feature type="binding site" evidence="4">
    <location>
        <begin position="15"/>
        <end position="22"/>
    </location>
    <ligand>
        <name>GTP</name>
        <dbReference type="ChEBI" id="CHEBI:37565"/>
    </ligand>
</feature>
<keyword evidence="5" id="KW-0479">Metal-binding</keyword>
<organism evidence="7 8">
    <name type="scientific">Pseudocohnilembus persalinus</name>
    <name type="common">Ciliate</name>
    <dbReference type="NCBI Taxonomy" id="266149"/>
    <lineage>
        <taxon>Eukaryota</taxon>
        <taxon>Sar</taxon>
        <taxon>Alveolata</taxon>
        <taxon>Ciliophora</taxon>
        <taxon>Intramacronucleata</taxon>
        <taxon>Oligohymenophorea</taxon>
        <taxon>Scuticociliatia</taxon>
        <taxon>Philasterida</taxon>
        <taxon>Pseudocohnilembidae</taxon>
        <taxon>Pseudocohnilembus</taxon>
    </lineage>
</organism>
<dbReference type="PRINTS" id="PR00328">
    <property type="entry name" value="SAR1GTPBP"/>
</dbReference>
<dbReference type="AlphaFoldDB" id="A0A0V0QP26"/>
<gene>
    <name evidence="7" type="ORF">PPERSA_12442</name>
</gene>
<evidence type="ECO:0000256" key="4">
    <source>
        <dbReference type="PIRSR" id="PIRSR606689-1"/>
    </source>
</evidence>
<evidence type="ECO:0000256" key="3">
    <source>
        <dbReference type="ARBA" id="ARBA00023134"/>
    </source>
</evidence>
<evidence type="ECO:0000256" key="2">
    <source>
        <dbReference type="ARBA" id="ARBA00022741"/>
    </source>
</evidence>
<dbReference type="PANTHER" id="PTHR11711">
    <property type="entry name" value="ADP RIBOSYLATION FACTOR-RELATED"/>
    <property type="match status" value="1"/>
</dbReference>
<accession>A0A0V0QP26</accession>
<dbReference type="SMART" id="SM00177">
    <property type="entry name" value="ARF"/>
    <property type="match status" value="1"/>
</dbReference>
<dbReference type="InterPro" id="IPR024156">
    <property type="entry name" value="Small_GTPase_ARF"/>
</dbReference>
<feature type="binding site" evidence="4">
    <location>
        <begin position="121"/>
        <end position="124"/>
    </location>
    <ligand>
        <name>GTP</name>
        <dbReference type="ChEBI" id="CHEBI:37565"/>
    </ligand>
</feature>
<dbReference type="Proteomes" id="UP000054937">
    <property type="component" value="Unassembled WGS sequence"/>
</dbReference>
<dbReference type="GO" id="GO:0005525">
    <property type="term" value="F:GTP binding"/>
    <property type="evidence" value="ECO:0007669"/>
    <property type="project" value="UniProtKB-KW"/>
</dbReference>
<dbReference type="SMART" id="SM00178">
    <property type="entry name" value="SAR"/>
    <property type="match status" value="1"/>
</dbReference>
<comment type="similarity">
    <text evidence="1 6">Belongs to the small GTPase superfamily. Arf family.</text>
</comment>
<evidence type="ECO:0000256" key="6">
    <source>
        <dbReference type="RuleBase" id="RU003925"/>
    </source>
</evidence>
<evidence type="ECO:0000256" key="5">
    <source>
        <dbReference type="PIRSR" id="PIRSR606689-2"/>
    </source>
</evidence>